<evidence type="ECO:0000313" key="2">
    <source>
        <dbReference type="Proteomes" id="UP000325780"/>
    </source>
</evidence>
<gene>
    <name evidence="1" type="ORF">BDV25DRAFT_136730</name>
</gene>
<accession>A0A5N6U643</accession>
<keyword evidence="2" id="KW-1185">Reference proteome</keyword>
<dbReference type="OrthoDB" id="2787676at2759"/>
<protein>
    <submittedName>
        <fullName evidence="1">Uncharacterized protein</fullName>
    </submittedName>
</protein>
<dbReference type="EMBL" id="ML742037">
    <property type="protein sequence ID" value="KAE8153611.1"/>
    <property type="molecule type" value="Genomic_DNA"/>
</dbReference>
<organism evidence="1 2">
    <name type="scientific">Aspergillus avenaceus</name>
    <dbReference type="NCBI Taxonomy" id="36643"/>
    <lineage>
        <taxon>Eukaryota</taxon>
        <taxon>Fungi</taxon>
        <taxon>Dikarya</taxon>
        <taxon>Ascomycota</taxon>
        <taxon>Pezizomycotina</taxon>
        <taxon>Eurotiomycetes</taxon>
        <taxon>Eurotiomycetidae</taxon>
        <taxon>Eurotiales</taxon>
        <taxon>Aspergillaceae</taxon>
        <taxon>Aspergillus</taxon>
        <taxon>Aspergillus subgen. Circumdati</taxon>
    </lineage>
</organism>
<reference evidence="1 2" key="1">
    <citation type="submission" date="2019-04" db="EMBL/GenBank/DDBJ databases">
        <title>Friends and foes A comparative genomics study of 23 Aspergillus species from section Flavi.</title>
        <authorList>
            <consortium name="DOE Joint Genome Institute"/>
            <person name="Kjaerbolling I."/>
            <person name="Vesth T."/>
            <person name="Frisvad J.C."/>
            <person name="Nybo J.L."/>
            <person name="Theobald S."/>
            <person name="Kildgaard S."/>
            <person name="Isbrandt T."/>
            <person name="Kuo A."/>
            <person name="Sato A."/>
            <person name="Lyhne E.K."/>
            <person name="Kogle M.E."/>
            <person name="Wiebenga A."/>
            <person name="Kun R.S."/>
            <person name="Lubbers R.J."/>
            <person name="Makela M.R."/>
            <person name="Barry K."/>
            <person name="Chovatia M."/>
            <person name="Clum A."/>
            <person name="Daum C."/>
            <person name="Haridas S."/>
            <person name="He G."/>
            <person name="LaButti K."/>
            <person name="Lipzen A."/>
            <person name="Mondo S."/>
            <person name="Riley R."/>
            <person name="Salamov A."/>
            <person name="Simmons B.A."/>
            <person name="Magnuson J.K."/>
            <person name="Henrissat B."/>
            <person name="Mortensen U.H."/>
            <person name="Larsen T.O."/>
            <person name="Devries R.P."/>
            <person name="Grigoriev I.V."/>
            <person name="Machida M."/>
            <person name="Baker S.E."/>
            <person name="Andersen M.R."/>
        </authorList>
    </citation>
    <scope>NUCLEOTIDE SEQUENCE [LARGE SCALE GENOMIC DNA]</scope>
    <source>
        <strain evidence="1 2">IBT 18842</strain>
    </source>
</reference>
<evidence type="ECO:0000313" key="1">
    <source>
        <dbReference type="EMBL" id="KAE8153611.1"/>
    </source>
</evidence>
<proteinExistence type="predicted"/>
<sequence>MPNNWKKVKDFVLQDGYKKLTRPTIPIDHTAFPQTKAELQRLGVRFDFAGKQDTNFMEAVETDNGTRDDVQAALDAADDEID</sequence>
<dbReference type="AlphaFoldDB" id="A0A5N6U643"/>
<name>A0A5N6U643_ASPAV</name>
<dbReference type="Proteomes" id="UP000325780">
    <property type="component" value="Unassembled WGS sequence"/>
</dbReference>